<sequence length="251" mass="29025">MNLAGINRFRANELSESLVEQELLTIVFATMTSILNLTDQQTMALMASYDIVIPVSVRFWNYLILDILSVSCALFILCYLLSNPTLRRAPHNHFIIILLCVGLIYQLTTVPFMLHFFLVGYSWHTTLDFTNFWIFIDNSSFVSVLIGFAWATVERHILVFHHHWMTTKRQRFFIHYLPFILILTYCYACWFYVVFLPPCQKAILLSPINGVPIICTFNLPLWGINLQRRSSHSSFIAKASFELSNPLATTA</sequence>
<accession>A0A814V4Q3</accession>
<name>A0A814V4Q3_ADIRI</name>
<feature type="transmembrane region" description="Helical" evidence="1">
    <location>
        <begin position="59"/>
        <end position="82"/>
    </location>
</feature>
<comment type="caution">
    <text evidence="2">The sequence shown here is derived from an EMBL/GenBank/DDBJ whole genome shotgun (WGS) entry which is preliminary data.</text>
</comment>
<feature type="transmembrane region" description="Helical" evidence="1">
    <location>
        <begin position="132"/>
        <end position="153"/>
    </location>
</feature>
<feature type="transmembrane region" description="Helical" evidence="1">
    <location>
        <begin position="202"/>
        <end position="224"/>
    </location>
</feature>
<protein>
    <recommendedName>
        <fullName evidence="4">G protein-coupled receptor</fullName>
    </recommendedName>
</protein>
<proteinExistence type="predicted"/>
<organism evidence="2 3">
    <name type="scientific">Adineta ricciae</name>
    <name type="common">Rotifer</name>
    <dbReference type="NCBI Taxonomy" id="249248"/>
    <lineage>
        <taxon>Eukaryota</taxon>
        <taxon>Metazoa</taxon>
        <taxon>Spiralia</taxon>
        <taxon>Gnathifera</taxon>
        <taxon>Rotifera</taxon>
        <taxon>Eurotatoria</taxon>
        <taxon>Bdelloidea</taxon>
        <taxon>Adinetida</taxon>
        <taxon>Adinetidae</taxon>
        <taxon>Adineta</taxon>
    </lineage>
</organism>
<keyword evidence="1" id="KW-0812">Transmembrane</keyword>
<reference evidence="2" key="1">
    <citation type="submission" date="2021-02" db="EMBL/GenBank/DDBJ databases">
        <authorList>
            <person name="Nowell W R."/>
        </authorList>
    </citation>
    <scope>NUCLEOTIDE SEQUENCE</scope>
</reference>
<evidence type="ECO:0000313" key="2">
    <source>
        <dbReference type="EMBL" id="CAF1183293.1"/>
    </source>
</evidence>
<evidence type="ECO:0000313" key="3">
    <source>
        <dbReference type="Proteomes" id="UP000663852"/>
    </source>
</evidence>
<evidence type="ECO:0008006" key="4">
    <source>
        <dbReference type="Google" id="ProtNLM"/>
    </source>
</evidence>
<dbReference type="EMBL" id="CAJNOJ010000138">
    <property type="protein sequence ID" value="CAF1183293.1"/>
    <property type="molecule type" value="Genomic_DNA"/>
</dbReference>
<gene>
    <name evidence="2" type="ORF">EDS130_LOCUS24370</name>
</gene>
<keyword evidence="1" id="KW-1133">Transmembrane helix</keyword>
<dbReference type="Proteomes" id="UP000663852">
    <property type="component" value="Unassembled WGS sequence"/>
</dbReference>
<keyword evidence="1" id="KW-0472">Membrane</keyword>
<feature type="transmembrane region" description="Helical" evidence="1">
    <location>
        <begin position="173"/>
        <end position="196"/>
    </location>
</feature>
<evidence type="ECO:0000256" key="1">
    <source>
        <dbReference type="SAM" id="Phobius"/>
    </source>
</evidence>
<feature type="transmembrane region" description="Helical" evidence="1">
    <location>
        <begin position="94"/>
        <end position="120"/>
    </location>
</feature>
<dbReference type="AlphaFoldDB" id="A0A814V4Q3"/>
<dbReference type="Gene3D" id="1.20.1070.10">
    <property type="entry name" value="Rhodopsin 7-helix transmembrane proteins"/>
    <property type="match status" value="1"/>
</dbReference>
<dbReference type="SUPFAM" id="SSF81321">
    <property type="entry name" value="Family A G protein-coupled receptor-like"/>
    <property type="match status" value="1"/>
</dbReference>